<evidence type="ECO:0000313" key="2">
    <source>
        <dbReference type="EMBL" id="KAG0523230.1"/>
    </source>
</evidence>
<reference evidence="2" key="2">
    <citation type="submission" date="2020-10" db="EMBL/GenBank/DDBJ databases">
        <authorList>
            <person name="Cooper E.A."/>
            <person name="Brenton Z.W."/>
            <person name="Flinn B.S."/>
            <person name="Jenkins J."/>
            <person name="Shu S."/>
            <person name="Flowers D."/>
            <person name="Luo F."/>
            <person name="Wang Y."/>
            <person name="Xia P."/>
            <person name="Barry K."/>
            <person name="Daum C."/>
            <person name="Lipzen A."/>
            <person name="Yoshinaga Y."/>
            <person name="Schmutz J."/>
            <person name="Saski C."/>
            <person name="Vermerris W."/>
            <person name="Kresovich S."/>
        </authorList>
    </citation>
    <scope>NUCLEOTIDE SEQUENCE</scope>
</reference>
<gene>
    <name evidence="2" type="ORF">BDA96_07G106000</name>
</gene>
<dbReference type="AlphaFoldDB" id="A0A921QMF2"/>
<dbReference type="EMBL" id="CM027686">
    <property type="protein sequence ID" value="KAG0523230.1"/>
    <property type="molecule type" value="Genomic_DNA"/>
</dbReference>
<evidence type="ECO:0000256" key="1">
    <source>
        <dbReference type="SAM" id="MobiDB-lite"/>
    </source>
</evidence>
<evidence type="ECO:0000313" key="3">
    <source>
        <dbReference type="Proteomes" id="UP000807115"/>
    </source>
</evidence>
<feature type="compositionally biased region" description="Pro residues" evidence="1">
    <location>
        <begin position="144"/>
        <end position="155"/>
    </location>
</feature>
<proteinExistence type="predicted"/>
<feature type="region of interest" description="Disordered" evidence="1">
    <location>
        <begin position="1"/>
        <end position="47"/>
    </location>
</feature>
<feature type="compositionally biased region" description="Basic and acidic residues" evidence="1">
    <location>
        <begin position="20"/>
        <end position="30"/>
    </location>
</feature>
<comment type="caution">
    <text evidence="2">The sequence shown here is derived from an EMBL/GenBank/DDBJ whole genome shotgun (WGS) entry which is preliminary data.</text>
</comment>
<organism evidence="2 3">
    <name type="scientific">Sorghum bicolor</name>
    <name type="common">Sorghum</name>
    <name type="synonym">Sorghum vulgare</name>
    <dbReference type="NCBI Taxonomy" id="4558"/>
    <lineage>
        <taxon>Eukaryota</taxon>
        <taxon>Viridiplantae</taxon>
        <taxon>Streptophyta</taxon>
        <taxon>Embryophyta</taxon>
        <taxon>Tracheophyta</taxon>
        <taxon>Spermatophyta</taxon>
        <taxon>Magnoliopsida</taxon>
        <taxon>Liliopsida</taxon>
        <taxon>Poales</taxon>
        <taxon>Poaceae</taxon>
        <taxon>PACMAD clade</taxon>
        <taxon>Panicoideae</taxon>
        <taxon>Andropogonodae</taxon>
        <taxon>Andropogoneae</taxon>
        <taxon>Sorghinae</taxon>
        <taxon>Sorghum</taxon>
    </lineage>
</organism>
<feature type="region of interest" description="Disordered" evidence="1">
    <location>
        <begin position="105"/>
        <end position="155"/>
    </location>
</feature>
<accession>A0A921QMF2</accession>
<feature type="compositionally biased region" description="Basic residues" evidence="1">
    <location>
        <begin position="122"/>
        <end position="133"/>
    </location>
</feature>
<reference evidence="2" key="1">
    <citation type="journal article" date="2019" name="BMC Genomics">
        <title>A new reference genome for Sorghum bicolor reveals high levels of sequence similarity between sweet and grain genotypes: implications for the genetics of sugar metabolism.</title>
        <authorList>
            <person name="Cooper E.A."/>
            <person name="Brenton Z.W."/>
            <person name="Flinn B.S."/>
            <person name="Jenkins J."/>
            <person name="Shu S."/>
            <person name="Flowers D."/>
            <person name="Luo F."/>
            <person name="Wang Y."/>
            <person name="Xia P."/>
            <person name="Barry K."/>
            <person name="Daum C."/>
            <person name="Lipzen A."/>
            <person name="Yoshinaga Y."/>
            <person name="Schmutz J."/>
            <person name="Saski C."/>
            <person name="Vermerris W."/>
            <person name="Kresovich S."/>
        </authorList>
    </citation>
    <scope>NUCLEOTIDE SEQUENCE</scope>
</reference>
<name>A0A921QMF2_SORBI</name>
<protein>
    <submittedName>
        <fullName evidence="2">Uncharacterized protein</fullName>
    </submittedName>
</protein>
<dbReference type="Proteomes" id="UP000807115">
    <property type="component" value="Chromosome 7"/>
</dbReference>
<sequence length="198" mass="21557">MPDEARPAKQDLSLLAQTGPERDVWKRAGEGQRPTTPQSTHHYHRPPVYHHQLMGRGRDRGGELKLHQSSLWACVLPQTLAPSAPASCCHHQSMGLFGFSTSPHLTHGSEELSPSHAAHPPARGRRGERKRGRATAGQAGARNFPPPPPPPSPPRLPPLFLVSFLGPISSPAPPFPHRFLLPYPLVLAPCAPFLGCLR</sequence>